<dbReference type="RefSeq" id="WP_200392631.1">
    <property type="nucleotide sequence ID" value="NZ_JAENIO010000043.1"/>
</dbReference>
<keyword evidence="2" id="KW-1185">Reference proteome</keyword>
<organism evidence="1 2">
    <name type="scientific">Roseibacillus ishigakijimensis</name>
    <dbReference type="NCBI Taxonomy" id="454146"/>
    <lineage>
        <taxon>Bacteria</taxon>
        <taxon>Pseudomonadati</taxon>
        <taxon>Verrucomicrobiota</taxon>
        <taxon>Verrucomicrobiia</taxon>
        <taxon>Verrucomicrobiales</taxon>
        <taxon>Verrucomicrobiaceae</taxon>
        <taxon>Roseibacillus</taxon>
    </lineage>
</organism>
<proteinExistence type="predicted"/>
<dbReference type="Proteomes" id="UP000604083">
    <property type="component" value="Unassembled WGS sequence"/>
</dbReference>
<dbReference type="AlphaFoldDB" id="A0A934RPP2"/>
<reference evidence="1" key="1">
    <citation type="submission" date="2021-01" db="EMBL/GenBank/DDBJ databases">
        <title>Modified the classification status of verrucomicrobia.</title>
        <authorList>
            <person name="Feng X."/>
        </authorList>
    </citation>
    <scope>NUCLEOTIDE SEQUENCE</scope>
    <source>
        <strain evidence="1">KCTC 12986</strain>
    </source>
</reference>
<evidence type="ECO:0000313" key="2">
    <source>
        <dbReference type="Proteomes" id="UP000604083"/>
    </source>
</evidence>
<accession>A0A934RPP2</accession>
<name>A0A934RPP2_9BACT</name>
<dbReference type="EMBL" id="JAENIO010000043">
    <property type="protein sequence ID" value="MBK1835199.1"/>
    <property type="molecule type" value="Genomic_DNA"/>
</dbReference>
<protein>
    <submittedName>
        <fullName evidence="1">Uncharacterized protein</fullName>
    </submittedName>
</protein>
<comment type="caution">
    <text evidence="1">The sequence shown here is derived from an EMBL/GenBank/DDBJ whole genome shotgun (WGS) entry which is preliminary data.</text>
</comment>
<gene>
    <name evidence="1" type="ORF">JIN78_14105</name>
</gene>
<sequence length="100" mass="11414">MIDPDAVEEADIELCASGFDNLLMEEDQEELRAYHKMLVEMGALKCAEVVSELLEWVDAMPDEDALDVVEQDKERYNNLWRKYDAASCEEKPQELAKSTG</sequence>
<evidence type="ECO:0000313" key="1">
    <source>
        <dbReference type="EMBL" id="MBK1835199.1"/>
    </source>
</evidence>